<feature type="compositionally biased region" description="Basic and acidic residues" evidence="1">
    <location>
        <begin position="216"/>
        <end position="229"/>
    </location>
</feature>
<dbReference type="EMBL" id="CACVBM020001417">
    <property type="protein sequence ID" value="CAA7049411.1"/>
    <property type="molecule type" value="Genomic_DNA"/>
</dbReference>
<gene>
    <name evidence="2" type="ORF">MERR_LOCUS36646</name>
</gene>
<sequence>MTEQTEGTLEDTQTEEVCYVSNQRGYNKVYGNYSSNPNLSYRSTNVENSQDQVYPPQQGQHQGGQQTVYFKRSYPPKTFGAPNHGSTQAQAGSSSIQDSDMKTMLQQIIKGQASGASELNTKLAEINSKVDCSYNDLNKKLESLNSKVQQLEAKSSNPSSSKGMLSGKPIPNPKEYVQAITLKSGRVLPECVAPARSNEDIVIQEEEESVDIEADDSIKKEPAEPETHNKKNSTAEPSKGNKKMSETLFVPPPFKPMLHFPTRFKKQMAEKCKRVFNQQMSEIILKIPIIDAFMMIKPYQKFLKDARREPKKSKAWSFYLRTVVP</sequence>
<proteinExistence type="predicted"/>
<feature type="compositionally biased region" description="Low complexity" evidence="1">
    <location>
        <begin position="57"/>
        <end position="66"/>
    </location>
</feature>
<protein>
    <submittedName>
        <fullName evidence="2">Uncharacterized protein</fullName>
    </submittedName>
</protein>
<feature type="compositionally biased region" description="Polar residues" evidence="1">
    <location>
        <begin position="84"/>
        <end position="98"/>
    </location>
</feature>
<organism evidence="2 3">
    <name type="scientific">Microthlaspi erraticum</name>
    <dbReference type="NCBI Taxonomy" id="1685480"/>
    <lineage>
        <taxon>Eukaryota</taxon>
        <taxon>Viridiplantae</taxon>
        <taxon>Streptophyta</taxon>
        <taxon>Embryophyta</taxon>
        <taxon>Tracheophyta</taxon>
        <taxon>Spermatophyta</taxon>
        <taxon>Magnoliopsida</taxon>
        <taxon>eudicotyledons</taxon>
        <taxon>Gunneridae</taxon>
        <taxon>Pentapetalae</taxon>
        <taxon>rosids</taxon>
        <taxon>malvids</taxon>
        <taxon>Brassicales</taxon>
        <taxon>Brassicaceae</taxon>
        <taxon>Coluteocarpeae</taxon>
        <taxon>Microthlaspi</taxon>
    </lineage>
</organism>
<keyword evidence="3" id="KW-1185">Reference proteome</keyword>
<name>A0A6D2KMF8_9BRAS</name>
<accession>A0A6D2KMF8</accession>
<feature type="compositionally biased region" description="Polar residues" evidence="1">
    <location>
        <begin position="32"/>
        <end position="52"/>
    </location>
</feature>
<feature type="compositionally biased region" description="Acidic residues" evidence="1">
    <location>
        <begin position="202"/>
        <end position="215"/>
    </location>
</feature>
<evidence type="ECO:0000313" key="3">
    <source>
        <dbReference type="Proteomes" id="UP000467841"/>
    </source>
</evidence>
<reference evidence="2" key="1">
    <citation type="submission" date="2020-01" db="EMBL/GenBank/DDBJ databases">
        <authorList>
            <person name="Mishra B."/>
        </authorList>
    </citation>
    <scope>NUCLEOTIDE SEQUENCE [LARGE SCALE GENOMIC DNA]</scope>
</reference>
<feature type="region of interest" description="Disordered" evidence="1">
    <location>
        <begin position="30"/>
        <end position="99"/>
    </location>
</feature>
<comment type="caution">
    <text evidence="2">The sequence shown here is derived from an EMBL/GenBank/DDBJ whole genome shotgun (WGS) entry which is preliminary data.</text>
</comment>
<feature type="compositionally biased region" description="Polar residues" evidence="1">
    <location>
        <begin position="149"/>
        <end position="163"/>
    </location>
</feature>
<dbReference type="Proteomes" id="UP000467841">
    <property type="component" value="Unassembled WGS sequence"/>
</dbReference>
<feature type="region of interest" description="Disordered" evidence="1">
    <location>
        <begin position="199"/>
        <end position="244"/>
    </location>
</feature>
<evidence type="ECO:0000313" key="2">
    <source>
        <dbReference type="EMBL" id="CAA7049411.1"/>
    </source>
</evidence>
<feature type="region of interest" description="Disordered" evidence="1">
    <location>
        <begin position="149"/>
        <end position="172"/>
    </location>
</feature>
<dbReference type="AlphaFoldDB" id="A0A6D2KMF8"/>
<evidence type="ECO:0000256" key="1">
    <source>
        <dbReference type="SAM" id="MobiDB-lite"/>
    </source>
</evidence>